<evidence type="ECO:0000313" key="1">
    <source>
        <dbReference type="EMBL" id="SHK93195.1"/>
    </source>
</evidence>
<dbReference type="Proteomes" id="UP000184069">
    <property type="component" value="Unassembled WGS sequence"/>
</dbReference>
<evidence type="ECO:0000313" key="2">
    <source>
        <dbReference type="Proteomes" id="UP000184069"/>
    </source>
</evidence>
<name>A0A1M6WI34_9FLAO</name>
<reference evidence="1 2" key="1">
    <citation type="submission" date="2016-11" db="EMBL/GenBank/DDBJ databases">
        <authorList>
            <person name="Jaros S."/>
            <person name="Januszkiewicz K."/>
            <person name="Wedrychowicz H."/>
        </authorList>
    </citation>
    <scope>NUCLEOTIDE SEQUENCE [LARGE SCALE GENOMIC DNA]</scope>
    <source>
        <strain evidence="1 2">DSM 27621</strain>
    </source>
</reference>
<organism evidence="1 2">
    <name type="scientific">Chryseobacterium contaminans</name>
    <dbReference type="NCBI Taxonomy" id="1423959"/>
    <lineage>
        <taxon>Bacteria</taxon>
        <taxon>Pseudomonadati</taxon>
        <taxon>Bacteroidota</taxon>
        <taxon>Flavobacteriia</taxon>
        <taxon>Flavobacteriales</taxon>
        <taxon>Weeksellaceae</taxon>
        <taxon>Chryseobacterium group</taxon>
        <taxon>Chryseobacterium</taxon>
    </lineage>
</organism>
<proteinExistence type="predicted"/>
<accession>A0A1M6WI34</accession>
<protein>
    <submittedName>
        <fullName evidence="1">Uncharacterized protein</fullName>
    </submittedName>
</protein>
<dbReference type="EMBL" id="FRBM01000001">
    <property type="protein sequence ID" value="SHK93195.1"/>
    <property type="molecule type" value="Genomic_DNA"/>
</dbReference>
<gene>
    <name evidence="1" type="ORF">SAMN05444407_101639</name>
</gene>
<dbReference type="AlphaFoldDB" id="A0A1M6WI34"/>
<sequence length="35" mass="4194">MMQSYAQASFFSKNEIEYYAVLYEIFSDIIFLLDC</sequence>